<protein>
    <submittedName>
        <fullName evidence="2">Uncharacterized protein</fullName>
    </submittedName>
</protein>
<feature type="compositionally biased region" description="Basic and acidic residues" evidence="1">
    <location>
        <begin position="1"/>
        <end position="14"/>
    </location>
</feature>
<keyword evidence="3" id="KW-1185">Reference proteome</keyword>
<organism evidence="2 3">
    <name type="scientific">Lynx pardinus</name>
    <name type="common">Iberian lynx</name>
    <name type="synonym">Felis pardina</name>
    <dbReference type="NCBI Taxonomy" id="191816"/>
    <lineage>
        <taxon>Eukaryota</taxon>
        <taxon>Metazoa</taxon>
        <taxon>Chordata</taxon>
        <taxon>Craniata</taxon>
        <taxon>Vertebrata</taxon>
        <taxon>Euteleostomi</taxon>
        <taxon>Mammalia</taxon>
        <taxon>Eutheria</taxon>
        <taxon>Laurasiatheria</taxon>
        <taxon>Carnivora</taxon>
        <taxon>Feliformia</taxon>
        <taxon>Felidae</taxon>
        <taxon>Felinae</taxon>
        <taxon>Lynx</taxon>
    </lineage>
</organism>
<dbReference type="EMBL" id="CAAGRJ010026055">
    <property type="protein sequence ID" value="VFV38450.1"/>
    <property type="molecule type" value="Genomic_DNA"/>
</dbReference>
<accession>A0A485NYK6</accession>
<dbReference type="AlphaFoldDB" id="A0A485NYK6"/>
<reference evidence="2 3" key="1">
    <citation type="submission" date="2019-01" db="EMBL/GenBank/DDBJ databases">
        <authorList>
            <person name="Alioto T."/>
            <person name="Alioto T."/>
        </authorList>
    </citation>
    <scope>NUCLEOTIDE SEQUENCE [LARGE SCALE GENOMIC DNA]</scope>
</reference>
<sequence length="66" mass="7257">MATERPVKGEEANCRHKGPRKALRHPPLLLANKAKFAERASFLRQIPVSGPCCSPSGLYLKRGSND</sequence>
<feature type="region of interest" description="Disordered" evidence="1">
    <location>
        <begin position="1"/>
        <end position="25"/>
    </location>
</feature>
<proteinExistence type="predicted"/>
<dbReference type="Proteomes" id="UP000386466">
    <property type="component" value="Unassembled WGS sequence"/>
</dbReference>
<feature type="compositionally biased region" description="Basic residues" evidence="1">
    <location>
        <begin position="15"/>
        <end position="24"/>
    </location>
</feature>
<evidence type="ECO:0000256" key="1">
    <source>
        <dbReference type="SAM" id="MobiDB-lite"/>
    </source>
</evidence>
<name>A0A485NYK6_LYNPA</name>
<evidence type="ECO:0000313" key="2">
    <source>
        <dbReference type="EMBL" id="VFV38450.1"/>
    </source>
</evidence>
<evidence type="ECO:0000313" key="3">
    <source>
        <dbReference type="Proteomes" id="UP000386466"/>
    </source>
</evidence>
<gene>
    <name evidence="2" type="ORF">LYPA_23C009373</name>
</gene>